<proteinExistence type="predicted"/>
<evidence type="ECO:0000313" key="2">
    <source>
        <dbReference type="Proteomes" id="UP000000599"/>
    </source>
</evidence>
<keyword evidence="2" id="KW-1185">Reference proteome</keyword>
<accession>Q6BTB4</accession>
<protein>
    <submittedName>
        <fullName evidence="1">DEHA2D02046p</fullName>
    </submittedName>
</protein>
<name>Q6BTB4_DEBHA</name>
<dbReference type="RefSeq" id="XP_458556.1">
    <property type="nucleotide sequence ID" value="XM_458556.1"/>
</dbReference>
<dbReference type="KEGG" id="dha:DEHA2D02046g"/>
<dbReference type="OrthoDB" id="4015782at2759"/>
<dbReference type="EMBL" id="CR382136">
    <property type="protein sequence ID" value="CAG86688.1"/>
    <property type="molecule type" value="Genomic_DNA"/>
</dbReference>
<dbReference type="InParanoid" id="Q6BTB4"/>
<evidence type="ECO:0000313" key="1">
    <source>
        <dbReference type="EMBL" id="CAG86688.1"/>
    </source>
</evidence>
<dbReference type="GeneID" id="2901647"/>
<sequence length="250" mass="28995">MTKACINHPLLSNPVKWLRNNKYHSPEFYTKSYYDTNSINSNPFAQALTETRMDGSRIRYPKGQMVQIVVDSYQESSSIGTSESSEDKNYFLMPLINKPEQNSALFPSHYILKNQHYIDYIVKTNQWRRYVPQKFRFKNDKVLGAKVNILPDITKTIPHIYERNILKLMPETRTTDYKKGQAQENGLVLTFSGTSNEPAISFDNNLPIINMNRIISNKNEIKSQNGELFVSFDENADLCFNLFSLADYYS</sequence>
<reference evidence="1 2" key="1">
    <citation type="journal article" date="2004" name="Nature">
        <title>Genome evolution in yeasts.</title>
        <authorList>
            <consortium name="Genolevures"/>
            <person name="Dujon B."/>
            <person name="Sherman D."/>
            <person name="Fischer G."/>
            <person name="Durrens P."/>
            <person name="Casaregola S."/>
            <person name="Lafontaine I."/>
            <person name="de Montigny J."/>
            <person name="Marck C."/>
            <person name="Neuveglise C."/>
            <person name="Talla E."/>
            <person name="Goffard N."/>
            <person name="Frangeul L."/>
            <person name="Aigle M."/>
            <person name="Anthouard V."/>
            <person name="Babour A."/>
            <person name="Barbe V."/>
            <person name="Barnay S."/>
            <person name="Blanchin S."/>
            <person name="Beckerich J.M."/>
            <person name="Beyne E."/>
            <person name="Bleykasten C."/>
            <person name="Boisrame A."/>
            <person name="Boyer J."/>
            <person name="Cattolico L."/>
            <person name="Confanioleri F."/>
            <person name="de Daruvar A."/>
            <person name="Despons L."/>
            <person name="Fabre E."/>
            <person name="Fairhead C."/>
            <person name="Ferry-Dumazet H."/>
            <person name="Groppi A."/>
            <person name="Hantraye F."/>
            <person name="Hennequin C."/>
            <person name="Jauniaux N."/>
            <person name="Joyet P."/>
            <person name="Kachouri R."/>
            <person name="Kerrest A."/>
            <person name="Koszul R."/>
            <person name="Lemaire M."/>
            <person name="Lesur I."/>
            <person name="Ma L."/>
            <person name="Muller H."/>
            <person name="Nicaud J.M."/>
            <person name="Nikolski M."/>
            <person name="Oztas S."/>
            <person name="Ozier-Kalogeropoulos O."/>
            <person name="Pellenz S."/>
            <person name="Potier S."/>
            <person name="Richard G.F."/>
            <person name="Straub M.L."/>
            <person name="Suleau A."/>
            <person name="Swennene D."/>
            <person name="Tekaia F."/>
            <person name="Wesolowski-Louvel M."/>
            <person name="Westhof E."/>
            <person name="Wirth B."/>
            <person name="Zeniou-Meyer M."/>
            <person name="Zivanovic I."/>
            <person name="Bolotin-Fukuhara M."/>
            <person name="Thierry A."/>
            <person name="Bouchier C."/>
            <person name="Caudron B."/>
            <person name="Scarpelli C."/>
            <person name="Gaillardin C."/>
            <person name="Weissenbach J."/>
            <person name="Wincker P."/>
            <person name="Souciet J.L."/>
        </authorList>
    </citation>
    <scope>NUCLEOTIDE SEQUENCE [LARGE SCALE GENOMIC DNA]</scope>
    <source>
        <strain evidence="2">ATCC 36239 / CBS 767 / BCRC 21394 / JCM 1990 / NBRC 0083 / IGC 2968</strain>
    </source>
</reference>
<dbReference type="eggNOG" id="ENOG502RPG2">
    <property type="taxonomic scope" value="Eukaryota"/>
</dbReference>
<dbReference type="Proteomes" id="UP000000599">
    <property type="component" value="Chromosome D"/>
</dbReference>
<gene>
    <name evidence="1" type="ordered locus">DEHA2D02046g</name>
</gene>
<dbReference type="OMA" id="THPKFIN"/>
<dbReference type="AlphaFoldDB" id="Q6BTB4"/>
<dbReference type="VEuPathDB" id="FungiDB:DEHA2D02046g"/>
<organism evidence="1 2">
    <name type="scientific">Debaryomyces hansenii (strain ATCC 36239 / CBS 767 / BCRC 21394 / JCM 1990 / NBRC 0083 / IGC 2968)</name>
    <name type="common">Yeast</name>
    <name type="synonym">Torulaspora hansenii</name>
    <dbReference type="NCBI Taxonomy" id="284592"/>
    <lineage>
        <taxon>Eukaryota</taxon>
        <taxon>Fungi</taxon>
        <taxon>Dikarya</taxon>
        <taxon>Ascomycota</taxon>
        <taxon>Saccharomycotina</taxon>
        <taxon>Pichiomycetes</taxon>
        <taxon>Debaryomycetaceae</taxon>
        <taxon>Debaryomyces</taxon>
    </lineage>
</organism>
<dbReference type="HOGENOM" id="CLU_1111367_0_0_1"/>